<feature type="compositionally biased region" description="Low complexity" evidence="1">
    <location>
        <begin position="1"/>
        <end position="10"/>
    </location>
</feature>
<evidence type="ECO:0000313" key="3">
    <source>
        <dbReference type="Proteomes" id="UP000054498"/>
    </source>
</evidence>
<feature type="compositionally biased region" description="Acidic residues" evidence="1">
    <location>
        <begin position="128"/>
        <end position="138"/>
    </location>
</feature>
<evidence type="ECO:0000256" key="1">
    <source>
        <dbReference type="SAM" id="MobiDB-lite"/>
    </source>
</evidence>
<dbReference type="EMBL" id="KK103432">
    <property type="protein sequence ID" value="KIY95591.1"/>
    <property type="molecule type" value="Genomic_DNA"/>
</dbReference>
<feature type="region of interest" description="Disordered" evidence="1">
    <location>
        <begin position="1"/>
        <end position="148"/>
    </location>
</feature>
<dbReference type="RefSeq" id="XP_013894611.1">
    <property type="nucleotide sequence ID" value="XM_014039157.1"/>
</dbReference>
<sequence>GGEGRLGASSGEEEERGPSSPRAEPRPSMRTLAAARARRGGALSSGEEGVEEAGQGGGGPTVPNSGEGTTSRRHPGLLQGASSSRRGRRGFGGFGSFGGASSGEVSDEDWAARDPWLPEYGSVAETTTADEEGEDEEGAAQGGVARLRPWNSRQARALWPYSTAGGEGGGVAAVAGVAAGRAVARSQRRSAGPPTSAAGESPGAATRPE</sequence>
<reference evidence="2 3" key="1">
    <citation type="journal article" date="2013" name="BMC Genomics">
        <title>Reconstruction of the lipid metabolism for the microalga Monoraphidium neglectum from its genome sequence reveals characteristics suitable for biofuel production.</title>
        <authorList>
            <person name="Bogen C."/>
            <person name="Al-Dilaimi A."/>
            <person name="Albersmeier A."/>
            <person name="Wichmann J."/>
            <person name="Grundmann M."/>
            <person name="Rupp O."/>
            <person name="Lauersen K.J."/>
            <person name="Blifernez-Klassen O."/>
            <person name="Kalinowski J."/>
            <person name="Goesmann A."/>
            <person name="Mussgnug J.H."/>
            <person name="Kruse O."/>
        </authorList>
    </citation>
    <scope>NUCLEOTIDE SEQUENCE [LARGE SCALE GENOMIC DNA]</scope>
    <source>
        <strain evidence="2 3">SAG 48.87</strain>
    </source>
</reference>
<accession>A0A0D2M2K3</accession>
<feature type="compositionally biased region" description="Low complexity" evidence="1">
    <location>
        <begin position="182"/>
        <end position="192"/>
    </location>
</feature>
<dbReference type="AlphaFoldDB" id="A0A0D2M2K3"/>
<feature type="non-terminal residue" evidence="2">
    <location>
        <position position="1"/>
    </location>
</feature>
<dbReference type="KEGG" id="mng:MNEG_12373"/>
<name>A0A0D2M2K3_9CHLO</name>
<feature type="region of interest" description="Disordered" evidence="1">
    <location>
        <begin position="182"/>
        <end position="209"/>
    </location>
</feature>
<feature type="compositionally biased region" description="Low complexity" evidence="1">
    <location>
        <begin position="18"/>
        <end position="47"/>
    </location>
</feature>
<proteinExistence type="predicted"/>
<gene>
    <name evidence="2" type="ORF">MNEG_12373</name>
</gene>
<feature type="compositionally biased region" description="Gly residues" evidence="1">
    <location>
        <begin position="90"/>
        <end position="101"/>
    </location>
</feature>
<protein>
    <submittedName>
        <fullName evidence="2">Uncharacterized protein</fullName>
    </submittedName>
</protein>
<keyword evidence="3" id="KW-1185">Reference proteome</keyword>
<evidence type="ECO:0000313" key="2">
    <source>
        <dbReference type="EMBL" id="KIY95591.1"/>
    </source>
</evidence>
<dbReference type="GeneID" id="25729729"/>
<dbReference type="Proteomes" id="UP000054498">
    <property type="component" value="Unassembled WGS sequence"/>
</dbReference>
<organism evidence="2 3">
    <name type="scientific">Monoraphidium neglectum</name>
    <dbReference type="NCBI Taxonomy" id="145388"/>
    <lineage>
        <taxon>Eukaryota</taxon>
        <taxon>Viridiplantae</taxon>
        <taxon>Chlorophyta</taxon>
        <taxon>core chlorophytes</taxon>
        <taxon>Chlorophyceae</taxon>
        <taxon>CS clade</taxon>
        <taxon>Sphaeropleales</taxon>
        <taxon>Selenastraceae</taxon>
        <taxon>Monoraphidium</taxon>
    </lineage>
</organism>